<dbReference type="PANTHER" id="PTHR12526">
    <property type="entry name" value="GLYCOSYLTRANSFERASE"/>
    <property type="match status" value="1"/>
</dbReference>
<evidence type="ECO:0000256" key="1">
    <source>
        <dbReference type="SAM" id="Phobius"/>
    </source>
</evidence>
<dbReference type="EMBL" id="FOLE01000008">
    <property type="protein sequence ID" value="SFC67191.1"/>
    <property type="molecule type" value="Genomic_DNA"/>
</dbReference>
<dbReference type="InterPro" id="IPR001296">
    <property type="entry name" value="Glyco_trans_1"/>
</dbReference>
<dbReference type="Pfam" id="PF00534">
    <property type="entry name" value="Glycos_transf_1"/>
    <property type="match status" value="1"/>
</dbReference>
<dbReference type="RefSeq" id="WP_091513689.1">
    <property type="nucleotide sequence ID" value="NZ_FOLE01000008.1"/>
</dbReference>
<gene>
    <name evidence="3" type="ORF">SAMN05421780_10824</name>
</gene>
<accession>A0A1I1L2H6</accession>
<feature type="domain" description="Glycosyl transferase family 1" evidence="2">
    <location>
        <begin position="179"/>
        <end position="338"/>
    </location>
</feature>
<keyword evidence="1" id="KW-0812">Transmembrane</keyword>
<dbReference type="CDD" id="cd03801">
    <property type="entry name" value="GT4_PimA-like"/>
    <property type="match status" value="1"/>
</dbReference>
<evidence type="ECO:0000313" key="4">
    <source>
        <dbReference type="Proteomes" id="UP000199514"/>
    </source>
</evidence>
<dbReference type="SUPFAM" id="SSF53756">
    <property type="entry name" value="UDP-Glycosyltransferase/glycogen phosphorylase"/>
    <property type="match status" value="1"/>
</dbReference>
<reference evidence="3 4" key="1">
    <citation type="submission" date="2016-10" db="EMBL/GenBank/DDBJ databases">
        <authorList>
            <person name="de Groot N.N."/>
        </authorList>
    </citation>
    <scope>NUCLEOTIDE SEQUENCE [LARGE SCALE GENOMIC DNA]</scope>
    <source>
        <strain evidence="3 4">DSM 6793</strain>
    </source>
</reference>
<sequence>MQPRIIACHLLNDFSGSPKILAQALRVLADNQHQVYLFSSFNNKGFLTDIQGVKKVNVWYHYDANPIFRLFFYTLTQMILFVYLVFFLDKKDTVYINTLLPYGAALAARLRGCRVVYHVHESSISPPLLRDFLVGVAKKMASEIVNVSDFVKEAHKIQQVNSYLIYNSLDEHFAQKAAEFDKPTAMKHVLMACSLKIYKGIFEFMKLAEKNRNLKFRLVLNASEPKIKSFFKNCILPPNVEILAAQSDMHPHYQWADVILNLSRPDAWVETFGMTVLEGMAYGLPAIVPPVGGITEVVRDGETGFLADCRDTDSVNKCLHKLLDNRDAYLSFSAKAKEQLQMFSSQTFQTKILSLF</sequence>
<evidence type="ECO:0000259" key="2">
    <source>
        <dbReference type="Pfam" id="PF00534"/>
    </source>
</evidence>
<evidence type="ECO:0000313" key="3">
    <source>
        <dbReference type="EMBL" id="SFC67191.1"/>
    </source>
</evidence>
<keyword evidence="1" id="KW-0472">Membrane</keyword>
<keyword evidence="4" id="KW-1185">Reference proteome</keyword>
<dbReference type="Proteomes" id="UP000199514">
    <property type="component" value="Unassembled WGS sequence"/>
</dbReference>
<dbReference type="AlphaFoldDB" id="A0A1I1L2H6"/>
<keyword evidence="3" id="KW-0808">Transferase</keyword>
<keyword evidence="1" id="KW-1133">Transmembrane helix</keyword>
<dbReference type="GO" id="GO:0016757">
    <property type="term" value="F:glycosyltransferase activity"/>
    <property type="evidence" value="ECO:0007669"/>
    <property type="project" value="InterPro"/>
</dbReference>
<dbReference type="OrthoDB" id="7560678at2"/>
<feature type="transmembrane region" description="Helical" evidence="1">
    <location>
        <begin position="67"/>
        <end position="88"/>
    </location>
</feature>
<proteinExistence type="predicted"/>
<dbReference type="STRING" id="927664.SAMN05421780_10824"/>
<protein>
    <submittedName>
        <fullName evidence="3">Glycosyltransferase involved in cell wall bisynthesis</fullName>
    </submittedName>
</protein>
<dbReference type="Gene3D" id="3.40.50.2000">
    <property type="entry name" value="Glycogen Phosphorylase B"/>
    <property type="match status" value="2"/>
</dbReference>
<name>A0A1I1L2H6_9BACT</name>
<organism evidence="3 4">
    <name type="scientific">Flexibacter flexilis DSM 6793</name>
    <dbReference type="NCBI Taxonomy" id="927664"/>
    <lineage>
        <taxon>Bacteria</taxon>
        <taxon>Pseudomonadati</taxon>
        <taxon>Bacteroidota</taxon>
        <taxon>Cytophagia</taxon>
        <taxon>Cytophagales</taxon>
        <taxon>Flexibacteraceae</taxon>
        <taxon>Flexibacter</taxon>
    </lineage>
</organism>